<dbReference type="EMBL" id="FOKQ01000051">
    <property type="protein sequence ID" value="SFD24095.1"/>
    <property type="molecule type" value="Genomic_DNA"/>
</dbReference>
<gene>
    <name evidence="1" type="ORF">SAMN02910406_03469</name>
</gene>
<dbReference type="RefSeq" id="WP_074963233.1">
    <property type="nucleotide sequence ID" value="NZ_FOKQ01000051.1"/>
</dbReference>
<name>A0A1I1QPZ4_RUMAL</name>
<dbReference type="Proteomes" id="UP000182192">
    <property type="component" value="Unassembled WGS sequence"/>
</dbReference>
<protein>
    <submittedName>
        <fullName evidence="1">Uncharacterized protein</fullName>
    </submittedName>
</protein>
<accession>A0A1I1QPZ4</accession>
<dbReference type="AlphaFoldDB" id="A0A1I1QPZ4"/>
<dbReference type="OrthoDB" id="1677957at2"/>
<evidence type="ECO:0000313" key="2">
    <source>
        <dbReference type="Proteomes" id="UP000182192"/>
    </source>
</evidence>
<reference evidence="1 2" key="1">
    <citation type="submission" date="2016-10" db="EMBL/GenBank/DDBJ databases">
        <authorList>
            <person name="de Groot N.N."/>
        </authorList>
    </citation>
    <scope>NUCLEOTIDE SEQUENCE [LARGE SCALE GENOMIC DNA]</scope>
    <source>
        <strain evidence="1 2">AR67</strain>
    </source>
</reference>
<evidence type="ECO:0000313" key="1">
    <source>
        <dbReference type="EMBL" id="SFD24095.1"/>
    </source>
</evidence>
<proteinExistence type="predicted"/>
<sequence>MKGLADGINKSKKYVEKAISGVTDAMTIAMNSDFNVDMSGVTGAMAGTGGTTVVNNYNNDNSRTVNQTNNSPKSLSRVEIYRQTRNALNV</sequence>
<organism evidence="1 2">
    <name type="scientific">Ruminococcus albus</name>
    <dbReference type="NCBI Taxonomy" id="1264"/>
    <lineage>
        <taxon>Bacteria</taxon>
        <taxon>Bacillati</taxon>
        <taxon>Bacillota</taxon>
        <taxon>Clostridia</taxon>
        <taxon>Eubacteriales</taxon>
        <taxon>Oscillospiraceae</taxon>
        <taxon>Ruminococcus</taxon>
    </lineage>
</organism>